<accession>A0A5C1YK45</accession>
<dbReference type="KEGG" id="acek:FLP30_00535"/>
<protein>
    <recommendedName>
        <fullName evidence="4">Large ribosomal subunit protein uL6</fullName>
    </recommendedName>
</protein>
<dbReference type="InterPro" id="IPR036789">
    <property type="entry name" value="Ribosomal_uL6-like_a/b-dom_sf"/>
</dbReference>
<feature type="domain" description="Large ribosomal subunit protein uL6 alpha-beta" evidence="7">
    <location>
        <begin position="91"/>
        <end position="164"/>
    </location>
</feature>
<comment type="similarity">
    <text evidence="1 4 5">Belongs to the universal ribosomal protein uL6 family.</text>
</comment>
<dbReference type="GO" id="GO:0003735">
    <property type="term" value="F:structural constituent of ribosome"/>
    <property type="evidence" value="ECO:0007669"/>
    <property type="project" value="UniProtKB-UniRule"/>
</dbReference>
<dbReference type="SUPFAM" id="SSF56053">
    <property type="entry name" value="Ribosomal protein L6"/>
    <property type="match status" value="2"/>
</dbReference>
<dbReference type="RefSeq" id="WP_149277869.1">
    <property type="nucleotide sequence ID" value="NZ_CP043506.1"/>
</dbReference>
<dbReference type="FunFam" id="3.90.930.12:FF:000001">
    <property type="entry name" value="50S ribosomal protein L6"/>
    <property type="match status" value="1"/>
</dbReference>
<dbReference type="PANTHER" id="PTHR11655">
    <property type="entry name" value="60S/50S RIBOSOMAL PROTEIN L6/L9"/>
    <property type="match status" value="1"/>
</dbReference>
<dbReference type="OrthoDB" id="9805007at2"/>
<sequence length="177" mass="18964">MSRVGKYPVEVPAGVTVSITDGVFRAKGKLGELSLPISSHVAAEVQDSKVVVQPVGTASQARMMWGTTRALIASAVKGVSEGFSKTLEITGTGYRAAVQGSNLVLNLGFSHDVVYPIPAGIKITTPRPTAVVVEGIDKQQVGQVALDIRNYRKPEPYKGKGVRYDTETIRRKEGKKK</sequence>
<keyword evidence="4 6" id="KW-0699">rRNA-binding</keyword>
<dbReference type="InterPro" id="IPR019906">
    <property type="entry name" value="Ribosomal_uL6_bac-type"/>
</dbReference>
<reference evidence="8 9" key="1">
    <citation type="submission" date="2019-09" db="EMBL/GenBank/DDBJ databases">
        <title>Genome sequencing of strain KACC 21233.</title>
        <authorList>
            <person name="Heo J."/>
            <person name="Kim S.-J."/>
            <person name="Kim J.-S."/>
            <person name="Hong S.-B."/>
            <person name="Kwon S.-W."/>
        </authorList>
    </citation>
    <scope>NUCLEOTIDE SEQUENCE [LARGE SCALE GENOMIC DNA]</scope>
    <source>
        <strain evidence="8 9">KACC 21233</strain>
    </source>
</reference>
<dbReference type="GO" id="GO:0002181">
    <property type="term" value="P:cytoplasmic translation"/>
    <property type="evidence" value="ECO:0007669"/>
    <property type="project" value="TreeGrafter"/>
</dbReference>
<evidence type="ECO:0000256" key="2">
    <source>
        <dbReference type="ARBA" id="ARBA00022980"/>
    </source>
</evidence>
<dbReference type="PRINTS" id="PR00059">
    <property type="entry name" value="RIBOSOMALL6"/>
</dbReference>
<keyword evidence="4 6" id="KW-0694">RNA-binding</keyword>
<name>A0A5C1YK45_9PROT</name>
<dbReference type="Gene3D" id="3.90.930.12">
    <property type="entry name" value="Ribosomal protein L6, alpha-beta domain"/>
    <property type="match status" value="2"/>
</dbReference>
<evidence type="ECO:0000313" key="8">
    <source>
        <dbReference type="EMBL" id="QEO16423.1"/>
    </source>
</evidence>
<comment type="function">
    <text evidence="4 6">This protein binds to the 23S rRNA, and is important in its secondary structure. It is located near the subunit interface in the base of the L7/L12 stalk, and near the tRNA binding site of the peptidyltransferase center.</text>
</comment>
<dbReference type="HAMAP" id="MF_01365_B">
    <property type="entry name" value="Ribosomal_uL6_B"/>
    <property type="match status" value="1"/>
</dbReference>
<evidence type="ECO:0000256" key="6">
    <source>
        <dbReference type="RuleBase" id="RU003870"/>
    </source>
</evidence>
<dbReference type="NCBIfam" id="TIGR03654">
    <property type="entry name" value="L6_bact"/>
    <property type="match status" value="1"/>
</dbReference>
<dbReference type="PROSITE" id="PS00525">
    <property type="entry name" value="RIBOSOMAL_L6_1"/>
    <property type="match status" value="1"/>
</dbReference>
<dbReference type="EMBL" id="CP043506">
    <property type="protein sequence ID" value="QEO16423.1"/>
    <property type="molecule type" value="Genomic_DNA"/>
</dbReference>
<dbReference type="InterPro" id="IPR002358">
    <property type="entry name" value="Ribosomal_uL6_CS"/>
</dbReference>
<dbReference type="GO" id="GO:0019843">
    <property type="term" value="F:rRNA binding"/>
    <property type="evidence" value="ECO:0007669"/>
    <property type="project" value="UniProtKB-UniRule"/>
</dbReference>
<dbReference type="InterPro" id="IPR020040">
    <property type="entry name" value="Ribosomal_uL6_a/b-dom"/>
</dbReference>
<dbReference type="PANTHER" id="PTHR11655:SF14">
    <property type="entry name" value="LARGE RIBOSOMAL SUBUNIT PROTEIN UL6M"/>
    <property type="match status" value="1"/>
</dbReference>
<feature type="domain" description="Large ribosomal subunit protein uL6 alpha-beta" evidence="7">
    <location>
        <begin position="11"/>
        <end position="82"/>
    </location>
</feature>
<evidence type="ECO:0000259" key="7">
    <source>
        <dbReference type="Pfam" id="PF00347"/>
    </source>
</evidence>
<evidence type="ECO:0000256" key="3">
    <source>
        <dbReference type="ARBA" id="ARBA00023274"/>
    </source>
</evidence>
<keyword evidence="9" id="KW-1185">Reference proteome</keyword>
<dbReference type="Proteomes" id="UP000324536">
    <property type="component" value="Chromosome"/>
</dbReference>
<dbReference type="PIRSF" id="PIRSF002162">
    <property type="entry name" value="Ribosomal_L6"/>
    <property type="match status" value="1"/>
</dbReference>
<dbReference type="InterPro" id="IPR000702">
    <property type="entry name" value="Ribosomal_uL6-like"/>
</dbReference>
<comment type="subunit">
    <text evidence="4">Part of the 50S ribosomal subunit.</text>
</comment>
<dbReference type="GO" id="GO:0022625">
    <property type="term" value="C:cytosolic large ribosomal subunit"/>
    <property type="evidence" value="ECO:0007669"/>
    <property type="project" value="UniProtKB-UniRule"/>
</dbReference>
<keyword evidence="2 4" id="KW-0689">Ribosomal protein</keyword>
<evidence type="ECO:0000256" key="4">
    <source>
        <dbReference type="HAMAP-Rule" id="MF_01365"/>
    </source>
</evidence>
<evidence type="ECO:0000256" key="5">
    <source>
        <dbReference type="RuleBase" id="RU003869"/>
    </source>
</evidence>
<organism evidence="8 9">
    <name type="scientific">Acetobacter vaccinii</name>
    <dbReference type="NCBI Taxonomy" id="2592655"/>
    <lineage>
        <taxon>Bacteria</taxon>
        <taxon>Pseudomonadati</taxon>
        <taxon>Pseudomonadota</taxon>
        <taxon>Alphaproteobacteria</taxon>
        <taxon>Acetobacterales</taxon>
        <taxon>Acetobacteraceae</taxon>
        <taxon>Acetobacter</taxon>
    </lineage>
</organism>
<dbReference type="Pfam" id="PF00347">
    <property type="entry name" value="Ribosomal_L6"/>
    <property type="match status" value="2"/>
</dbReference>
<gene>
    <name evidence="4" type="primary">rplF</name>
    <name evidence="8" type="ORF">FLP30_00535</name>
</gene>
<proteinExistence type="inferred from homology"/>
<evidence type="ECO:0000256" key="1">
    <source>
        <dbReference type="ARBA" id="ARBA00009356"/>
    </source>
</evidence>
<dbReference type="AlphaFoldDB" id="A0A5C1YK45"/>
<keyword evidence="3 4" id="KW-0687">Ribonucleoprotein</keyword>
<evidence type="ECO:0000313" key="9">
    <source>
        <dbReference type="Proteomes" id="UP000324536"/>
    </source>
</evidence>